<evidence type="ECO:0000256" key="1">
    <source>
        <dbReference type="ARBA" id="ARBA00004123"/>
    </source>
</evidence>
<evidence type="ECO:0000313" key="6">
    <source>
        <dbReference type="EMBL" id="KAH7134170.1"/>
    </source>
</evidence>
<dbReference type="PANTHER" id="PTHR31001:SF49">
    <property type="entry name" value="ZN(II)2CYS6 TRANSCRIPTION FACTOR (EUROFUNG)"/>
    <property type="match status" value="1"/>
</dbReference>
<feature type="region of interest" description="Disordered" evidence="4">
    <location>
        <begin position="72"/>
        <end position="96"/>
    </location>
</feature>
<dbReference type="GO" id="GO:0006351">
    <property type="term" value="P:DNA-templated transcription"/>
    <property type="evidence" value="ECO:0007669"/>
    <property type="project" value="InterPro"/>
</dbReference>
<evidence type="ECO:0000259" key="5">
    <source>
        <dbReference type="PROSITE" id="PS50048"/>
    </source>
</evidence>
<dbReference type="Pfam" id="PF04082">
    <property type="entry name" value="Fungal_trans"/>
    <property type="match status" value="1"/>
</dbReference>
<dbReference type="GO" id="GO:0000981">
    <property type="term" value="F:DNA-binding transcription factor activity, RNA polymerase II-specific"/>
    <property type="evidence" value="ECO:0007669"/>
    <property type="project" value="InterPro"/>
</dbReference>
<dbReference type="OrthoDB" id="9996127at2759"/>
<dbReference type="SUPFAM" id="SSF57701">
    <property type="entry name" value="Zn2/Cys6 DNA-binding domain"/>
    <property type="match status" value="1"/>
</dbReference>
<accession>A0A9P9EA45</accession>
<dbReference type="InterPro" id="IPR036864">
    <property type="entry name" value="Zn2-C6_fun-type_DNA-bd_sf"/>
</dbReference>
<dbReference type="Pfam" id="PF00172">
    <property type="entry name" value="Zn_clus"/>
    <property type="match status" value="1"/>
</dbReference>
<sequence length="708" mass="79761">MEGARAVLSCASCRQRKLKCDRNQPCSNCLSRDADCTYASGRRGRGFPQSRGSNHQLEDRIRRLEQLISTMASQTPQQGENNLASNNKQDTSSDAISSYSTPAELLGIKPGRMMATDNQTTYVSGTHWAALCNEVAELREGFDRGVLVDHSELVEHLPHGAGPRLLEGLHGTPDIEDILSDVPSMGVASRLVSRYFSSNEISSVILHGPTFEQEYTRFWLDPQQASPAWVGLLFGVMTMGLFLFMRSQEDLPEDLGKPMDVLEVFHRRSTECLILSKYSTTPGPYTMETLLFNAQVEFIRRRDANLGVWVLGGIIIRIALRMGYHRDPAHHSQLSAFQGEMRRRTWGLIFQLDTLTSCQIGLPPMIQEQQCDTQVPRNLRDEDFGPDCAKLPPSRPETELTPVLYVIAKARLSSIFRTIFNHVSLGRIEAYDHIMDLDQRLEKERKALPPSFQMVSLRDSVIVPPHLLMRRYNLELLGLKARCILHRHHMTKSCTDAKYAYSRTACVEAAMAILNHQADIMKEVREGGRLHLHRWFVNSLELHDFLLASMVVCLEIGFRTRAQSALGHDNERSIPQFSLHELITALRSSRTFLDELKSNSDDARKVSNVLSVMLHKFTENSALQQDQGVAINEALESNGTFNFHPYSFELDNSLGPPGFDSAHLQPEPVQSEPGFDPTVEGVESFLNIPGIVGWDQWDAFVQDSRTTE</sequence>
<dbReference type="Proteomes" id="UP000738349">
    <property type="component" value="Unassembled WGS sequence"/>
</dbReference>
<name>A0A9P9EA45_9HYPO</name>
<keyword evidence="2" id="KW-0479">Metal-binding</keyword>
<dbReference type="GO" id="GO:0005634">
    <property type="term" value="C:nucleus"/>
    <property type="evidence" value="ECO:0007669"/>
    <property type="project" value="UniProtKB-SubCell"/>
</dbReference>
<dbReference type="GO" id="GO:0008270">
    <property type="term" value="F:zinc ion binding"/>
    <property type="evidence" value="ECO:0007669"/>
    <property type="project" value="InterPro"/>
</dbReference>
<organism evidence="6 7">
    <name type="scientific">Dactylonectria macrodidyma</name>
    <dbReference type="NCBI Taxonomy" id="307937"/>
    <lineage>
        <taxon>Eukaryota</taxon>
        <taxon>Fungi</taxon>
        <taxon>Dikarya</taxon>
        <taxon>Ascomycota</taxon>
        <taxon>Pezizomycotina</taxon>
        <taxon>Sordariomycetes</taxon>
        <taxon>Hypocreomycetidae</taxon>
        <taxon>Hypocreales</taxon>
        <taxon>Nectriaceae</taxon>
        <taxon>Dactylonectria</taxon>
    </lineage>
</organism>
<dbReference type="SMART" id="SM00066">
    <property type="entry name" value="GAL4"/>
    <property type="match status" value="1"/>
</dbReference>
<dbReference type="InterPro" id="IPR001138">
    <property type="entry name" value="Zn2Cys6_DnaBD"/>
</dbReference>
<comment type="subcellular location">
    <subcellularLocation>
        <location evidence="1">Nucleus</location>
    </subcellularLocation>
</comment>
<dbReference type="PROSITE" id="PS50048">
    <property type="entry name" value="ZN2_CY6_FUNGAL_2"/>
    <property type="match status" value="1"/>
</dbReference>
<dbReference type="Gene3D" id="4.10.240.10">
    <property type="entry name" value="Zn(2)-C6 fungal-type DNA-binding domain"/>
    <property type="match status" value="1"/>
</dbReference>
<keyword evidence="7" id="KW-1185">Reference proteome</keyword>
<reference evidence="6" key="1">
    <citation type="journal article" date="2021" name="Nat. Commun.">
        <title>Genetic determinants of endophytism in the Arabidopsis root mycobiome.</title>
        <authorList>
            <person name="Mesny F."/>
            <person name="Miyauchi S."/>
            <person name="Thiergart T."/>
            <person name="Pickel B."/>
            <person name="Atanasova L."/>
            <person name="Karlsson M."/>
            <person name="Huettel B."/>
            <person name="Barry K.W."/>
            <person name="Haridas S."/>
            <person name="Chen C."/>
            <person name="Bauer D."/>
            <person name="Andreopoulos W."/>
            <person name="Pangilinan J."/>
            <person name="LaButti K."/>
            <person name="Riley R."/>
            <person name="Lipzen A."/>
            <person name="Clum A."/>
            <person name="Drula E."/>
            <person name="Henrissat B."/>
            <person name="Kohler A."/>
            <person name="Grigoriev I.V."/>
            <person name="Martin F.M."/>
            <person name="Hacquard S."/>
        </authorList>
    </citation>
    <scope>NUCLEOTIDE SEQUENCE</scope>
    <source>
        <strain evidence="6">MPI-CAGE-AT-0147</strain>
    </source>
</reference>
<dbReference type="InterPro" id="IPR050613">
    <property type="entry name" value="Sec_Metabolite_Reg"/>
</dbReference>
<dbReference type="AlphaFoldDB" id="A0A9P9EA45"/>
<evidence type="ECO:0000256" key="3">
    <source>
        <dbReference type="ARBA" id="ARBA00023242"/>
    </source>
</evidence>
<dbReference type="GO" id="GO:0003677">
    <property type="term" value="F:DNA binding"/>
    <property type="evidence" value="ECO:0007669"/>
    <property type="project" value="InterPro"/>
</dbReference>
<evidence type="ECO:0000313" key="7">
    <source>
        <dbReference type="Proteomes" id="UP000738349"/>
    </source>
</evidence>
<dbReference type="PANTHER" id="PTHR31001">
    <property type="entry name" value="UNCHARACTERIZED TRANSCRIPTIONAL REGULATORY PROTEIN"/>
    <property type="match status" value="1"/>
</dbReference>
<comment type="caution">
    <text evidence="6">The sequence shown here is derived from an EMBL/GenBank/DDBJ whole genome shotgun (WGS) entry which is preliminary data.</text>
</comment>
<dbReference type="SMART" id="SM00906">
    <property type="entry name" value="Fungal_trans"/>
    <property type="match status" value="1"/>
</dbReference>
<evidence type="ECO:0000256" key="4">
    <source>
        <dbReference type="SAM" id="MobiDB-lite"/>
    </source>
</evidence>
<evidence type="ECO:0000256" key="2">
    <source>
        <dbReference type="ARBA" id="ARBA00022723"/>
    </source>
</evidence>
<dbReference type="InterPro" id="IPR007219">
    <property type="entry name" value="XnlR_reg_dom"/>
</dbReference>
<dbReference type="PROSITE" id="PS00463">
    <property type="entry name" value="ZN2_CY6_FUNGAL_1"/>
    <property type="match status" value="1"/>
</dbReference>
<gene>
    <name evidence="6" type="ORF">EDB81DRAFT_726117</name>
</gene>
<proteinExistence type="predicted"/>
<feature type="domain" description="Zn(2)-C6 fungal-type" evidence="5">
    <location>
        <begin position="9"/>
        <end position="38"/>
    </location>
</feature>
<keyword evidence="3" id="KW-0539">Nucleus</keyword>
<protein>
    <submittedName>
        <fullName evidence="6">Fungal-specific transcription factor domain-containing protein</fullName>
    </submittedName>
</protein>
<dbReference type="EMBL" id="JAGMUV010000014">
    <property type="protein sequence ID" value="KAH7134170.1"/>
    <property type="molecule type" value="Genomic_DNA"/>
</dbReference>
<dbReference type="CDD" id="cd00067">
    <property type="entry name" value="GAL4"/>
    <property type="match status" value="1"/>
</dbReference>
<dbReference type="CDD" id="cd12148">
    <property type="entry name" value="fungal_TF_MHR"/>
    <property type="match status" value="1"/>
</dbReference>